<keyword evidence="1" id="KW-0472">Membrane</keyword>
<dbReference type="OrthoDB" id="7629477at2"/>
<keyword evidence="3" id="KW-1185">Reference proteome</keyword>
<keyword evidence="1" id="KW-1133">Transmembrane helix</keyword>
<gene>
    <name evidence="2" type="ORF">SAMN05878503_10966</name>
</gene>
<evidence type="ECO:0000313" key="3">
    <source>
        <dbReference type="Proteomes" id="UP000219467"/>
    </source>
</evidence>
<name>A0A285CWE2_9RHOB</name>
<feature type="transmembrane region" description="Helical" evidence="1">
    <location>
        <begin position="142"/>
        <end position="162"/>
    </location>
</feature>
<feature type="transmembrane region" description="Helical" evidence="1">
    <location>
        <begin position="9"/>
        <end position="29"/>
    </location>
</feature>
<accession>A0A285CWE2</accession>
<organism evidence="2 3">
    <name type="scientific">Cereibacter ovatus</name>
    <dbReference type="NCBI Taxonomy" id="439529"/>
    <lineage>
        <taxon>Bacteria</taxon>
        <taxon>Pseudomonadati</taxon>
        <taxon>Pseudomonadota</taxon>
        <taxon>Alphaproteobacteria</taxon>
        <taxon>Rhodobacterales</taxon>
        <taxon>Paracoccaceae</taxon>
        <taxon>Cereibacter</taxon>
    </lineage>
</organism>
<evidence type="ECO:0000256" key="1">
    <source>
        <dbReference type="SAM" id="Phobius"/>
    </source>
</evidence>
<evidence type="ECO:0000313" key="2">
    <source>
        <dbReference type="EMBL" id="SNX71283.1"/>
    </source>
</evidence>
<reference evidence="3" key="1">
    <citation type="submission" date="2017-08" db="EMBL/GenBank/DDBJ databases">
        <authorList>
            <person name="Varghese N."/>
            <person name="Submissions S."/>
        </authorList>
    </citation>
    <scope>NUCLEOTIDE SEQUENCE [LARGE SCALE GENOMIC DNA]</scope>
    <source>
        <strain evidence="3">JA234</strain>
    </source>
</reference>
<dbReference type="Proteomes" id="UP000219467">
    <property type="component" value="Unassembled WGS sequence"/>
</dbReference>
<keyword evidence="1" id="KW-0812">Transmembrane</keyword>
<sequence length="179" mass="19511">MAEGVRRRAWLYPSAFAGIAALIFMVRLLPLGIDAGAWPGPDLLLCLTLAWVIRRPDYLPAPLLALVVLAEDLLLMRPPGLWAALVLMATEFLRSRAALTRELGFPVEWLLAAGLMLGLRLAERMMGALAFLPQPALGEALIQTGASILCYPFAVGFCRLVLGLRKPAMGELDAFGRRM</sequence>
<dbReference type="EMBL" id="OAOQ01000009">
    <property type="protein sequence ID" value="SNX71283.1"/>
    <property type="molecule type" value="Genomic_DNA"/>
</dbReference>
<dbReference type="AlphaFoldDB" id="A0A285CWE2"/>
<proteinExistence type="predicted"/>
<dbReference type="RefSeq" id="WP_097030746.1">
    <property type="nucleotide sequence ID" value="NZ_OAOQ01000009.1"/>
</dbReference>
<protein>
    <submittedName>
        <fullName evidence="2">Rod shape-determining protein MreD</fullName>
    </submittedName>
</protein>